<organism evidence="1 2">
    <name type="scientific">Desulfobacca acetoxidans (strain ATCC 700848 / DSM 11109 / ASRB2)</name>
    <dbReference type="NCBI Taxonomy" id="880072"/>
    <lineage>
        <taxon>Bacteria</taxon>
        <taxon>Pseudomonadati</taxon>
        <taxon>Thermodesulfobacteriota</taxon>
        <taxon>Desulfobaccia</taxon>
        <taxon>Desulfobaccales</taxon>
        <taxon>Desulfobaccaceae</taxon>
        <taxon>Desulfobacca</taxon>
    </lineage>
</organism>
<keyword evidence="2" id="KW-1185">Reference proteome</keyword>
<dbReference type="KEGG" id="dao:Desac_1853"/>
<protein>
    <submittedName>
        <fullName evidence="1">Uncharacterized protein</fullName>
    </submittedName>
</protein>
<dbReference type="STRING" id="880072.Desac_1853"/>
<reference evidence="1 2" key="1">
    <citation type="journal article" date="2011" name="Stand. Genomic Sci.">
        <title>Complete genome sequence of the acetate-degrading sulfate reducer Desulfobacca acetoxidans type strain (ASRB2).</title>
        <authorList>
            <person name="Goker M."/>
            <person name="Teshima H."/>
            <person name="Lapidus A."/>
            <person name="Nolan M."/>
            <person name="Lucas S."/>
            <person name="Hammon N."/>
            <person name="Deshpande S."/>
            <person name="Cheng J.F."/>
            <person name="Tapia R."/>
            <person name="Han C."/>
            <person name="Goodwin L."/>
            <person name="Pitluck S."/>
            <person name="Huntemann M."/>
            <person name="Liolios K."/>
            <person name="Ivanova N."/>
            <person name="Pagani I."/>
            <person name="Mavromatis K."/>
            <person name="Ovchinikova G."/>
            <person name="Pati A."/>
            <person name="Chen A."/>
            <person name="Palaniappan K."/>
            <person name="Land M."/>
            <person name="Hauser L."/>
            <person name="Brambilla E.M."/>
            <person name="Rohde M."/>
            <person name="Spring S."/>
            <person name="Detter J.C."/>
            <person name="Woyke T."/>
            <person name="Bristow J."/>
            <person name="Eisen J.A."/>
            <person name="Markowitz V."/>
            <person name="Hugenholtz P."/>
            <person name="Kyrpides N.C."/>
            <person name="Klenk H.P."/>
        </authorList>
    </citation>
    <scope>NUCLEOTIDE SEQUENCE [LARGE SCALE GENOMIC DNA]</scope>
    <source>
        <strain evidence="2">ATCC 700848 / DSM 11109 / ASRB2</strain>
    </source>
</reference>
<evidence type="ECO:0000313" key="2">
    <source>
        <dbReference type="Proteomes" id="UP000000483"/>
    </source>
</evidence>
<dbReference type="HOGENOM" id="CLU_1851907_0_0_7"/>
<dbReference type="EMBL" id="CP002629">
    <property type="protein sequence ID" value="AEB09691.1"/>
    <property type="molecule type" value="Genomic_DNA"/>
</dbReference>
<evidence type="ECO:0000313" key="1">
    <source>
        <dbReference type="EMBL" id="AEB09691.1"/>
    </source>
</evidence>
<gene>
    <name evidence="1" type="ordered locus">Desac_1853</name>
</gene>
<reference evidence="2" key="2">
    <citation type="submission" date="2011-03" db="EMBL/GenBank/DDBJ databases">
        <title>The complete genome of Desulfobacca acetoxidans DSM 11109.</title>
        <authorList>
            <consortium name="US DOE Joint Genome Institute (JGI-PGF)"/>
            <person name="Lucas S."/>
            <person name="Copeland A."/>
            <person name="Lapidus A."/>
            <person name="Bruce D."/>
            <person name="Goodwin L."/>
            <person name="Pitluck S."/>
            <person name="Peters L."/>
            <person name="Kyrpides N."/>
            <person name="Mavromatis K."/>
            <person name="Ivanova N."/>
            <person name="Ovchinnikova G."/>
            <person name="Teshima H."/>
            <person name="Detter J.C."/>
            <person name="Han C."/>
            <person name="Land M."/>
            <person name="Hauser L."/>
            <person name="Markowitz V."/>
            <person name="Cheng J.-F."/>
            <person name="Hugenholtz P."/>
            <person name="Woyke T."/>
            <person name="Wu D."/>
            <person name="Spring S."/>
            <person name="Schueler E."/>
            <person name="Brambilla E."/>
            <person name="Klenk H.-P."/>
            <person name="Eisen J.A."/>
        </authorList>
    </citation>
    <scope>NUCLEOTIDE SEQUENCE [LARGE SCALE GENOMIC DNA]</scope>
    <source>
        <strain evidence="2">ATCC 700848 / DSM 11109 / ASRB2</strain>
    </source>
</reference>
<sequence>MTVGLLESIKSVRMQQKARSPLPRSVFAQVAAIVQQYDLDRDFIQQLKKPESLDVGLQPNATPSGRLSLFPLLTWKKYQLTQEIITHSGNPYLMYVRSPREIGLSRILYHLDASISAETFDRQTVTELVVARLSARKE</sequence>
<dbReference type="Proteomes" id="UP000000483">
    <property type="component" value="Chromosome"/>
</dbReference>
<accession>F2NJN6</accession>
<dbReference type="AlphaFoldDB" id="F2NJN6"/>
<proteinExistence type="predicted"/>
<dbReference type="RefSeq" id="WP_013706800.1">
    <property type="nucleotide sequence ID" value="NC_015388.1"/>
</dbReference>
<name>F2NJN6_DESAR</name>